<reference evidence="6" key="1">
    <citation type="submission" date="2022-05" db="EMBL/GenBank/DDBJ databases">
        <title>Schlegelella sp. nov., isolated from mangrove soil.</title>
        <authorList>
            <person name="Liu Y."/>
            <person name="Ge X."/>
            <person name="Liu W."/>
        </authorList>
    </citation>
    <scope>NUCLEOTIDE SEQUENCE</scope>
    <source>
        <strain evidence="6">S2-27</strain>
    </source>
</reference>
<evidence type="ECO:0000256" key="3">
    <source>
        <dbReference type="ARBA" id="ARBA00022679"/>
    </source>
</evidence>
<dbReference type="InterPro" id="IPR036890">
    <property type="entry name" value="HATPase_C_sf"/>
</dbReference>
<sequence>MRGFLLNNRAELIQRCKDKVARRPSRGATRAQLAHGIPMFLDQLTRTLEAEGQGDVAGGLRISGPPGGDAAALSEVGISATAHGGELLGLGYTVDQVVHDYGDLCQAITDLAVERDAPFSVDEFRTLNRCLDNAIADAVTEFAAQRDLDVARRHAEQENERIGFLAHELRNHLHVAKLAFAALESGRLPVGGSTGGVLKRSLDSLESLINRSLAFIRDAAHAPLHPPVFSLAAFLANAGRVAELYAADTGCTLRVAPVDAQLGIEGNRDLLSAALGNLLQNAFKFTQPCSEVSLRAHVSDAWILIDVEDHCGGLPQGRAETMFEPFRQGFDDKRGLGLGLSIAKESVEADGGRLTVRDMPGKGCVFTIALPLRRLG</sequence>
<dbReference type="SUPFAM" id="SSF55874">
    <property type="entry name" value="ATPase domain of HSP90 chaperone/DNA topoisomerase II/histidine kinase"/>
    <property type="match status" value="1"/>
</dbReference>
<dbReference type="EMBL" id="JAMKFE010000017">
    <property type="protein sequence ID" value="MCM5682294.1"/>
    <property type="molecule type" value="Genomic_DNA"/>
</dbReference>
<evidence type="ECO:0000313" key="7">
    <source>
        <dbReference type="Proteomes" id="UP001165541"/>
    </source>
</evidence>
<proteinExistence type="predicted"/>
<dbReference type="Gene3D" id="3.30.565.10">
    <property type="entry name" value="Histidine kinase-like ATPase, C-terminal domain"/>
    <property type="match status" value="1"/>
</dbReference>
<dbReference type="GO" id="GO:0016301">
    <property type="term" value="F:kinase activity"/>
    <property type="evidence" value="ECO:0007669"/>
    <property type="project" value="UniProtKB-KW"/>
</dbReference>
<evidence type="ECO:0000259" key="5">
    <source>
        <dbReference type="PROSITE" id="PS50109"/>
    </source>
</evidence>
<dbReference type="InterPro" id="IPR005467">
    <property type="entry name" value="His_kinase_dom"/>
</dbReference>
<dbReference type="PANTHER" id="PTHR43047">
    <property type="entry name" value="TWO-COMPONENT HISTIDINE PROTEIN KINASE"/>
    <property type="match status" value="1"/>
</dbReference>
<accession>A0ABT0YVG7</accession>
<dbReference type="EC" id="2.7.13.3" evidence="2"/>
<evidence type="ECO:0000313" key="6">
    <source>
        <dbReference type="EMBL" id="MCM5682294.1"/>
    </source>
</evidence>
<comment type="caution">
    <text evidence="6">The sequence shown here is derived from an EMBL/GenBank/DDBJ whole genome shotgun (WGS) entry which is preliminary data.</text>
</comment>
<keyword evidence="7" id="KW-1185">Reference proteome</keyword>
<dbReference type="PROSITE" id="PS50109">
    <property type="entry name" value="HIS_KIN"/>
    <property type="match status" value="1"/>
</dbReference>
<dbReference type="PRINTS" id="PR00344">
    <property type="entry name" value="BCTRLSENSOR"/>
</dbReference>
<dbReference type="RefSeq" id="WP_251780767.1">
    <property type="nucleotide sequence ID" value="NZ_JAMKFE010000017.1"/>
</dbReference>
<dbReference type="InterPro" id="IPR004358">
    <property type="entry name" value="Sig_transdc_His_kin-like_C"/>
</dbReference>
<protein>
    <recommendedName>
        <fullName evidence="2">histidine kinase</fullName>
        <ecNumber evidence="2">2.7.13.3</ecNumber>
    </recommendedName>
</protein>
<name>A0ABT0YVG7_9BURK</name>
<organism evidence="6 7">
    <name type="scientific">Caldimonas mangrovi</name>
    <dbReference type="NCBI Taxonomy" id="2944811"/>
    <lineage>
        <taxon>Bacteria</taxon>
        <taxon>Pseudomonadati</taxon>
        <taxon>Pseudomonadota</taxon>
        <taxon>Betaproteobacteria</taxon>
        <taxon>Burkholderiales</taxon>
        <taxon>Sphaerotilaceae</taxon>
        <taxon>Caldimonas</taxon>
    </lineage>
</organism>
<evidence type="ECO:0000256" key="2">
    <source>
        <dbReference type="ARBA" id="ARBA00012438"/>
    </source>
</evidence>
<dbReference type="SMART" id="SM00387">
    <property type="entry name" value="HATPase_c"/>
    <property type="match status" value="1"/>
</dbReference>
<gene>
    <name evidence="6" type="ORF">M8A51_22430</name>
</gene>
<evidence type="ECO:0000256" key="4">
    <source>
        <dbReference type="ARBA" id="ARBA00022777"/>
    </source>
</evidence>
<comment type="catalytic activity">
    <reaction evidence="1">
        <text>ATP + protein L-histidine = ADP + protein N-phospho-L-histidine.</text>
        <dbReference type="EC" id="2.7.13.3"/>
    </reaction>
</comment>
<dbReference type="InterPro" id="IPR003594">
    <property type="entry name" value="HATPase_dom"/>
</dbReference>
<dbReference type="Proteomes" id="UP001165541">
    <property type="component" value="Unassembled WGS sequence"/>
</dbReference>
<feature type="domain" description="Histidine kinase" evidence="5">
    <location>
        <begin position="164"/>
        <end position="374"/>
    </location>
</feature>
<keyword evidence="4 6" id="KW-0418">Kinase</keyword>
<keyword evidence="3" id="KW-0808">Transferase</keyword>
<evidence type="ECO:0000256" key="1">
    <source>
        <dbReference type="ARBA" id="ARBA00000085"/>
    </source>
</evidence>
<dbReference type="Pfam" id="PF02518">
    <property type="entry name" value="HATPase_c"/>
    <property type="match status" value="1"/>
</dbReference>